<evidence type="ECO:0000256" key="2">
    <source>
        <dbReference type="ARBA" id="ARBA00023125"/>
    </source>
</evidence>
<dbReference type="RefSeq" id="WP_344682910.1">
    <property type="nucleotide sequence ID" value="NZ_BAAAUX010000019.1"/>
</dbReference>
<dbReference type="Gene3D" id="3.30.450.40">
    <property type="match status" value="1"/>
</dbReference>
<evidence type="ECO:0000313" key="7">
    <source>
        <dbReference type="Proteomes" id="UP001500979"/>
    </source>
</evidence>
<evidence type="ECO:0000259" key="4">
    <source>
        <dbReference type="PROSITE" id="PS51077"/>
    </source>
</evidence>
<comment type="caution">
    <text evidence="6">The sequence shown here is derived from an EMBL/GenBank/DDBJ whole genome shotgun (WGS) entry which is preliminary data.</text>
</comment>
<dbReference type="PROSITE" id="PS51078">
    <property type="entry name" value="ICLR_ED"/>
    <property type="match status" value="1"/>
</dbReference>
<dbReference type="EMBL" id="BAAAUX010000019">
    <property type="protein sequence ID" value="GAA2805374.1"/>
    <property type="molecule type" value="Genomic_DNA"/>
</dbReference>
<dbReference type="SMART" id="SM00346">
    <property type="entry name" value="HTH_ICLR"/>
    <property type="match status" value="1"/>
</dbReference>
<dbReference type="SUPFAM" id="SSF55781">
    <property type="entry name" value="GAF domain-like"/>
    <property type="match status" value="1"/>
</dbReference>
<reference evidence="6 7" key="1">
    <citation type="journal article" date="2019" name="Int. J. Syst. Evol. Microbiol.">
        <title>The Global Catalogue of Microorganisms (GCM) 10K type strain sequencing project: providing services to taxonomists for standard genome sequencing and annotation.</title>
        <authorList>
            <consortium name="The Broad Institute Genomics Platform"/>
            <consortium name="The Broad Institute Genome Sequencing Center for Infectious Disease"/>
            <person name="Wu L."/>
            <person name="Ma J."/>
        </authorList>
    </citation>
    <scope>NUCLEOTIDE SEQUENCE [LARGE SCALE GENOMIC DNA]</scope>
    <source>
        <strain evidence="6 7">JCM 9383</strain>
    </source>
</reference>
<dbReference type="PANTHER" id="PTHR30136">
    <property type="entry name" value="HELIX-TURN-HELIX TRANSCRIPTIONAL REGULATOR, ICLR FAMILY"/>
    <property type="match status" value="1"/>
</dbReference>
<evidence type="ECO:0000256" key="3">
    <source>
        <dbReference type="ARBA" id="ARBA00023163"/>
    </source>
</evidence>
<keyword evidence="1" id="KW-0805">Transcription regulation</keyword>
<dbReference type="PANTHER" id="PTHR30136:SF24">
    <property type="entry name" value="HTH-TYPE TRANSCRIPTIONAL REPRESSOR ALLR"/>
    <property type="match status" value="1"/>
</dbReference>
<feature type="domain" description="HTH iclR-type" evidence="4">
    <location>
        <begin position="19"/>
        <end position="79"/>
    </location>
</feature>
<keyword evidence="2" id="KW-0238">DNA-binding</keyword>
<protein>
    <submittedName>
        <fullName evidence="6">IclR family transcriptional regulator</fullName>
    </submittedName>
</protein>
<dbReference type="PROSITE" id="PS51077">
    <property type="entry name" value="HTH_ICLR"/>
    <property type="match status" value="1"/>
</dbReference>
<accession>A0ABN3VHB7</accession>
<evidence type="ECO:0000313" key="6">
    <source>
        <dbReference type="EMBL" id="GAA2805374.1"/>
    </source>
</evidence>
<feature type="domain" description="IclR-ED" evidence="5">
    <location>
        <begin position="73"/>
        <end position="273"/>
    </location>
</feature>
<name>A0ABN3VHB7_9PSEU</name>
<dbReference type="InterPro" id="IPR014757">
    <property type="entry name" value="Tscrpt_reg_IclR_C"/>
</dbReference>
<sequence>MVHEHETAKGPDLQPANRNRTIGRVVAILKAVRESGGPATLSGLCRATGLPKSTVHRLLAELHAHGAVRRDGDQYLLGPVMLSMLSSRDHREIKLLRRAIKPVLAELYEETHHLVGLGIPGEVTVEFVDTVYGRQYGHVINRIEEASFLHTSAAGKIFLAYDSDLTSSFGVRAGWHSAGLGHHLLPPDLQAELVEIRRRGVSTSMGGPSPGITAVAAPIFTRSQRPVAALSVGAHHKKFDMPRTQSLLRHAAIRARVALTQYSALNQSQPGGHR</sequence>
<dbReference type="Pfam" id="PF09339">
    <property type="entry name" value="HTH_IclR"/>
    <property type="match status" value="1"/>
</dbReference>
<dbReference type="InterPro" id="IPR005471">
    <property type="entry name" value="Tscrpt_reg_IclR_N"/>
</dbReference>
<keyword evidence="7" id="KW-1185">Reference proteome</keyword>
<evidence type="ECO:0000256" key="1">
    <source>
        <dbReference type="ARBA" id="ARBA00023015"/>
    </source>
</evidence>
<dbReference type="InterPro" id="IPR029016">
    <property type="entry name" value="GAF-like_dom_sf"/>
</dbReference>
<dbReference type="Pfam" id="PF01614">
    <property type="entry name" value="IclR_C"/>
    <property type="match status" value="1"/>
</dbReference>
<dbReference type="InterPro" id="IPR036390">
    <property type="entry name" value="WH_DNA-bd_sf"/>
</dbReference>
<dbReference type="InterPro" id="IPR036388">
    <property type="entry name" value="WH-like_DNA-bd_sf"/>
</dbReference>
<gene>
    <name evidence="6" type="ORF">GCM10010470_45750</name>
</gene>
<evidence type="ECO:0000259" key="5">
    <source>
        <dbReference type="PROSITE" id="PS51078"/>
    </source>
</evidence>
<proteinExistence type="predicted"/>
<dbReference type="SUPFAM" id="SSF46785">
    <property type="entry name" value="Winged helix' DNA-binding domain"/>
    <property type="match status" value="1"/>
</dbReference>
<dbReference type="Gene3D" id="1.10.10.10">
    <property type="entry name" value="Winged helix-like DNA-binding domain superfamily/Winged helix DNA-binding domain"/>
    <property type="match status" value="1"/>
</dbReference>
<dbReference type="Proteomes" id="UP001500979">
    <property type="component" value="Unassembled WGS sequence"/>
</dbReference>
<dbReference type="InterPro" id="IPR050707">
    <property type="entry name" value="HTH_MetabolicPath_Reg"/>
</dbReference>
<keyword evidence="3" id="KW-0804">Transcription</keyword>
<organism evidence="6 7">
    <name type="scientific">Saccharopolyspora taberi</name>
    <dbReference type="NCBI Taxonomy" id="60895"/>
    <lineage>
        <taxon>Bacteria</taxon>
        <taxon>Bacillati</taxon>
        <taxon>Actinomycetota</taxon>
        <taxon>Actinomycetes</taxon>
        <taxon>Pseudonocardiales</taxon>
        <taxon>Pseudonocardiaceae</taxon>
        <taxon>Saccharopolyspora</taxon>
    </lineage>
</organism>